<gene>
    <name evidence="1" type="ORF">EZS28_016218</name>
</gene>
<evidence type="ECO:0000313" key="1">
    <source>
        <dbReference type="EMBL" id="KAA6388254.1"/>
    </source>
</evidence>
<dbReference type="AlphaFoldDB" id="A0A5J4VZZ4"/>
<proteinExistence type="predicted"/>
<accession>A0A5J4VZZ4</accession>
<dbReference type="Proteomes" id="UP000324800">
    <property type="component" value="Unassembled WGS sequence"/>
</dbReference>
<name>A0A5J4VZZ4_9EUKA</name>
<sequence>MMTQASGQNAQALFMHLRDGIVLNMTSNYPLTEVRDANGERHQRICERPRDYSNRCRRWTCSEDVADAGYIIFYHEVQGTADWAERVRKRFLCESNRACADMGLQGANFACFRGDKTRRGTTAPNLVQCREQPRGRIHSEIVTSNSDTIYAYNTFNSTCTGMEHERDTD</sequence>
<dbReference type="EMBL" id="SNRW01004057">
    <property type="protein sequence ID" value="KAA6388254.1"/>
    <property type="molecule type" value="Genomic_DNA"/>
</dbReference>
<protein>
    <submittedName>
        <fullName evidence="1">Uncharacterized protein</fullName>
    </submittedName>
</protein>
<organism evidence="1 2">
    <name type="scientific">Streblomastix strix</name>
    <dbReference type="NCBI Taxonomy" id="222440"/>
    <lineage>
        <taxon>Eukaryota</taxon>
        <taxon>Metamonada</taxon>
        <taxon>Preaxostyla</taxon>
        <taxon>Oxymonadida</taxon>
        <taxon>Streblomastigidae</taxon>
        <taxon>Streblomastix</taxon>
    </lineage>
</organism>
<comment type="caution">
    <text evidence="1">The sequence shown here is derived from an EMBL/GenBank/DDBJ whole genome shotgun (WGS) entry which is preliminary data.</text>
</comment>
<evidence type="ECO:0000313" key="2">
    <source>
        <dbReference type="Proteomes" id="UP000324800"/>
    </source>
</evidence>
<reference evidence="1 2" key="1">
    <citation type="submission" date="2019-03" db="EMBL/GenBank/DDBJ databases">
        <title>Single cell metagenomics reveals metabolic interactions within the superorganism composed of flagellate Streblomastix strix and complex community of Bacteroidetes bacteria on its surface.</title>
        <authorList>
            <person name="Treitli S.C."/>
            <person name="Kolisko M."/>
            <person name="Husnik F."/>
            <person name="Keeling P."/>
            <person name="Hampl V."/>
        </authorList>
    </citation>
    <scope>NUCLEOTIDE SEQUENCE [LARGE SCALE GENOMIC DNA]</scope>
    <source>
        <strain evidence="1">ST1C</strain>
    </source>
</reference>